<dbReference type="GeneID" id="105896555"/>
<evidence type="ECO:0000313" key="2">
    <source>
        <dbReference type="Proteomes" id="UP000515152"/>
    </source>
</evidence>
<dbReference type="PANTHER" id="PTHR16222">
    <property type="entry name" value="ADP-RIBOSYLGLYCOHYDROLASE"/>
    <property type="match status" value="1"/>
</dbReference>
<dbReference type="RefSeq" id="XP_031414924.1">
    <property type="nucleotide sequence ID" value="XM_031559064.2"/>
</dbReference>
<comment type="similarity">
    <text evidence="1">Belongs to the ADP-ribosylglycohydrolase family.</text>
</comment>
<evidence type="ECO:0000313" key="4">
    <source>
        <dbReference type="RefSeq" id="XP_031414923.1"/>
    </source>
</evidence>
<dbReference type="InterPro" id="IPR050792">
    <property type="entry name" value="ADP-ribosylglycohydrolase"/>
</dbReference>
<name>A0A6P8EFY5_CLUHA</name>
<dbReference type="RefSeq" id="XP_031414923.1">
    <property type="nucleotide sequence ID" value="XM_031559063.2"/>
</dbReference>
<dbReference type="KEGG" id="char:105896555"/>
<evidence type="ECO:0000313" key="3">
    <source>
        <dbReference type="RefSeq" id="XP_012678776.1"/>
    </source>
</evidence>
<reference evidence="3 4" key="1">
    <citation type="submission" date="2025-04" db="UniProtKB">
        <authorList>
            <consortium name="RefSeq"/>
        </authorList>
    </citation>
    <scope>IDENTIFICATION</scope>
</reference>
<evidence type="ECO:0000313" key="5">
    <source>
        <dbReference type="RefSeq" id="XP_031414924.1"/>
    </source>
</evidence>
<gene>
    <name evidence="3 4 5 6" type="primary">LOC105896555</name>
</gene>
<dbReference type="RefSeq" id="XP_031414925.1">
    <property type="nucleotide sequence ID" value="XM_031559065.2"/>
</dbReference>
<keyword evidence="2" id="KW-1185">Reference proteome</keyword>
<accession>A0A6P8EFY5</accession>
<dbReference type="AlphaFoldDB" id="A0A6P8EFY5"/>
<dbReference type="Gene3D" id="1.10.4080.10">
    <property type="entry name" value="ADP-ribosylation/Crystallin J1"/>
    <property type="match status" value="1"/>
</dbReference>
<dbReference type="InterPro" id="IPR036705">
    <property type="entry name" value="Ribosyl_crysJ1_sf"/>
</dbReference>
<dbReference type="PANTHER" id="PTHR16222:SF34">
    <property type="entry name" value="ADP-RIBOSYLGLYCOHYDROLASE"/>
    <property type="match status" value="1"/>
</dbReference>
<dbReference type="SUPFAM" id="SSF101478">
    <property type="entry name" value="ADP-ribosylglycohydrolase"/>
    <property type="match status" value="1"/>
</dbReference>
<dbReference type="RefSeq" id="XP_012678776.1">
    <property type="nucleotide sequence ID" value="XM_012823322.3"/>
</dbReference>
<proteinExistence type="inferred from homology"/>
<evidence type="ECO:0000256" key="1">
    <source>
        <dbReference type="ARBA" id="ARBA00010702"/>
    </source>
</evidence>
<organism evidence="2 4">
    <name type="scientific">Clupea harengus</name>
    <name type="common">Atlantic herring</name>
    <dbReference type="NCBI Taxonomy" id="7950"/>
    <lineage>
        <taxon>Eukaryota</taxon>
        <taxon>Metazoa</taxon>
        <taxon>Chordata</taxon>
        <taxon>Craniata</taxon>
        <taxon>Vertebrata</taxon>
        <taxon>Euteleostomi</taxon>
        <taxon>Actinopterygii</taxon>
        <taxon>Neopterygii</taxon>
        <taxon>Teleostei</taxon>
        <taxon>Clupei</taxon>
        <taxon>Clupeiformes</taxon>
        <taxon>Clupeoidei</taxon>
        <taxon>Clupeidae</taxon>
        <taxon>Clupea</taxon>
    </lineage>
</organism>
<dbReference type="Proteomes" id="UP000515152">
    <property type="component" value="Chromosome 21"/>
</dbReference>
<evidence type="ECO:0000313" key="6">
    <source>
        <dbReference type="RefSeq" id="XP_031414925.1"/>
    </source>
</evidence>
<dbReference type="OrthoDB" id="524326at2759"/>
<protein>
    <submittedName>
        <fullName evidence="3 4">Uncharacterized protein LOC105896555</fullName>
    </submittedName>
</protein>
<sequence>MNPMQRLRGEALWGMCAADAMSMPVHWYYSVRDIKKDFDGWITCFNQPKDKHPTSILTLSNAAGSGRNGWSKGSKPPVVGNIILHDKMKYWTTPGGNVHYHQGLKAGQNTLNTLCALGVGRSLTSGRFSSMTEPLAQAAVLADYVKFMTTPGSHDDTYAESFHRSFFSDWQESRPTSPSKVLEFAEKRYKQKMNAHPPDSQLDSIGCLPMTIPFILLSASDDEEKAVTASLQFVRLTHPHPRLETFVALYARALHATLNGACLKQQAEAALKSPILDVWDVCQSFMRRAARFPVGSEERLKVHQSAIEMLGLACYTKGALCSLFYLAHEFHSDLHGGILANTNCGGENCNRGAALGALLGSQAGHLGKCVRQEWKDGLQNAKEHIPDILQNLL</sequence>
<dbReference type="InterPro" id="IPR005502">
    <property type="entry name" value="Ribosyl_crysJ1"/>
</dbReference>
<dbReference type="Pfam" id="PF03747">
    <property type="entry name" value="ADP_ribosyl_GH"/>
    <property type="match status" value="1"/>
</dbReference>